<reference evidence="1 2" key="1">
    <citation type="submission" date="2011-12" db="EMBL/GenBank/DDBJ databases">
        <title>Complete sequence of Mycobacterium rhodesiae NBB3.</title>
        <authorList>
            <consortium name="US DOE Joint Genome Institute"/>
            <person name="Lucas S."/>
            <person name="Han J."/>
            <person name="Lapidus A."/>
            <person name="Cheng J.-F."/>
            <person name="Goodwin L."/>
            <person name="Pitluck S."/>
            <person name="Peters L."/>
            <person name="Mikhailova N."/>
            <person name="Gu W."/>
            <person name="Detter J.C."/>
            <person name="Han C."/>
            <person name="Tapia R."/>
            <person name="Land M."/>
            <person name="Hauser L."/>
            <person name="Kyrpides N."/>
            <person name="Ivanova N."/>
            <person name="Pagani I."/>
            <person name="Mattes T."/>
            <person name="Holmes A."/>
            <person name="Rutledge P."/>
            <person name="Paulsen I."/>
            <person name="Coleman N."/>
            <person name="Woyke T."/>
        </authorList>
    </citation>
    <scope>NUCLEOTIDE SEQUENCE [LARGE SCALE GENOMIC DNA]</scope>
    <source>
        <strain evidence="1 2">NBB3</strain>
    </source>
</reference>
<name>G8RH11_MYCRN</name>
<proteinExistence type="predicted"/>
<gene>
    <name evidence="1" type="ordered locus">MycrhN_2734</name>
</gene>
<keyword evidence="2" id="KW-1185">Reference proteome</keyword>
<dbReference type="Proteomes" id="UP000005442">
    <property type="component" value="Chromosome"/>
</dbReference>
<dbReference type="RefSeq" id="WP_014211125.1">
    <property type="nucleotide sequence ID" value="NC_016604.1"/>
</dbReference>
<dbReference type="KEGG" id="mrh:MycrhN_2734"/>
<accession>G8RH11</accession>
<organism evidence="1 2">
    <name type="scientific">Mycolicibacterium rhodesiae (strain NBB3)</name>
    <name type="common">Mycobacterium rhodesiae</name>
    <dbReference type="NCBI Taxonomy" id="710685"/>
    <lineage>
        <taxon>Bacteria</taxon>
        <taxon>Bacillati</taxon>
        <taxon>Actinomycetota</taxon>
        <taxon>Actinomycetes</taxon>
        <taxon>Mycobacteriales</taxon>
        <taxon>Mycobacteriaceae</taxon>
        <taxon>Mycolicibacterium</taxon>
    </lineage>
</organism>
<dbReference type="PATRIC" id="fig|710685.3.peg.2722"/>
<dbReference type="AlphaFoldDB" id="G8RH11"/>
<dbReference type="HOGENOM" id="CLU_2974588_0_0_11"/>
<protein>
    <recommendedName>
        <fullName evidence="3">DUF1778 domain-containing protein</fullName>
    </recommendedName>
</protein>
<evidence type="ECO:0000313" key="1">
    <source>
        <dbReference type="EMBL" id="AEV73315.1"/>
    </source>
</evidence>
<sequence length="58" mass="6692">MEKRRSGTETRQRTEKLNLRLLPSEQRALRMLAAQAGHRSVQAWILEAIGPHLESVRN</sequence>
<evidence type="ECO:0008006" key="3">
    <source>
        <dbReference type="Google" id="ProtNLM"/>
    </source>
</evidence>
<dbReference type="STRING" id="710685.MycrhN_2734"/>
<dbReference type="EMBL" id="CP003169">
    <property type="protein sequence ID" value="AEV73315.1"/>
    <property type="molecule type" value="Genomic_DNA"/>
</dbReference>
<evidence type="ECO:0000313" key="2">
    <source>
        <dbReference type="Proteomes" id="UP000005442"/>
    </source>
</evidence>